<reference evidence="2 3" key="1">
    <citation type="journal article" date="2010" name="Nature">
        <title>Nitrite-driven anaerobic methane oxidation by oxygenic bacteria.</title>
        <authorList>
            <person name="Ettwig K.F."/>
            <person name="Butler M.K."/>
            <person name="Le Paslier D."/>
            <person name="Pelletier E."/>
            <person name="Mangenot S."/>
            <person name="Kuypers M.M.M."/>
            <person name="Schreiber F."/>
            <person name="Dutilh B.E."/>
            <person name="Zedelius J."/>
            <person name="de Beer D."/>
            <person name="Gloerich J."/>
            <person name="Wessels H.J.C.T."/>
            <person name="van Allen T."/>
            <person name="Luesken F."/>
            <person name="Wu M."/>
            <person name="van de Pas-Schoonen K.T."/>
            <person name="Op den Camp H.J.M."/>
            <person name="Janssen-Megens E.M."/>
            <person name="Francoijs K-J."/>
            <person name="Stunnenberg H."/>
            <person name="Weissenbach J."/>
            <person name="Jetten M.S.M."/>
            <person name="Strous M."/>
        </authorList>
    </citation>
    <scope>NUCLEOTIDE SEQUENCE [LARGE SCALE GENOMIC DNA]</scope>
</reference>
<dbReference type="Proteomes" id="UP000006898">
    <property type="component" value="Chromosome"/>
</dbReference>
<dbReference type="AlphaFoldDB" id="D5MK98"/>
<evidence type="ECO:0000256" key="1">
    <source>
        <dbReference type="SAM" id="MobiDB-lite"/>
    </source>
</evidence>
<evidence type="ECO:0000313" key="3">
    <source>
        <dbReference type="Proteomes" id="UP000006898"/>
    </source>
</evidence>
<dbReference type="KEGG" id="mox:DAMO_2647"/>
<gene>
    <name evidence="2" type="ORF">DAMO_2647</name>
</gene>
<dbReference type="HOGENOM" id="CLU_1552474_0_0_0"/>
<organism evidence="2 3">
    <name type="scientific">Methylomirabilis oxygeniifera</name>
    <dbReference type="NCBI Taxonomy" id="671143"/>
    <lineage>
        <taxon>Bacteria</taxon>
        <taxon>Candidatus Methylomirabilota</taxon>
        <taxon>Candidatus Methylomirabilia</taxon>
        <taxon>Candidatus Methylomirabilales</taxon>
        <taxon>Candidatus Methylomirabilaceae</taxon>
        <taxon>Candidatus Methylomirabilis</taxon>
    </lineage>
</organism>
<sequence length="172" mass="19031">MSQRDADQSGVSNSAQPAEVSSSQGWGSLTVVPRTRNAARRFPTVETATVEWDECRPSGEGPPTEGGAFSHSMQAAGGAFEPLLPCSNLDCQDGGFEILEALEWMISNRRTEKTGLLVCIGWERTKGRQTEPSPCTRAISYQIKLIYRKIDRARTQPKRTHKDKDVVRIHEA</sequence>
<feature type="compositionally biased region" description="Polar residues" evidence="1">
    <location>
        <begin position="8"/>
        <end position="27"/>
    </location>
</feature>
<evidence type="ECO:0000313" key="2">
    <source>
        <dbReference type="EMBL" id="CBE69720.1"/>
    </source>
</evidence>
<proteinExistence type="predicted"/>
<name>D5MK98_METO1</name>
<dbReference type="EMBL" id="FP565575">
    <property type="protein sequence ID" value="CBE69720.1"/>
    <property type="molecule type" value="Genomic_DNA"/>
</dbReference>
<accession>D5MK98</accession>
<feature type="region of interest" description="Disordered" evidence="1">
    <location>
        <begin position="1"/>
        <end position="40"/>
    </location>
</feature>
<dbReference type="STRING" id="671143.DAMO_2647"/>
<protein>
    <submittedName>
        <fullName evidence="2">Uncharacterized protein</fullName>
    </submittedName>
</protein>